<dbReference type="InterPro" id="IPR036188">
    <property type="entry name" value="FAD/NAD-bd_sf"/>
</dbReference>
<dbReference type="PROSITE" id="PS51296">
    <property type="entry name" value="RIESKE"/>
    <property type="match status" value="1"/>
</dbReference>
<dbReference type="InterPro" id="IPR006076">
    <property type="entry name" value="FAD-dep_OxRdtase"/>
</dbReference>
<keyword evidence="4" id="KW-0408">Iron</keyword>
<dbReference type="SUPFAM" id="SSF50022">
    <property type="entry name" value="ISP domain"/>
    <property type="match status" value="1"/>
</dbReference>
<dbReference type="Gene3D" id="3.30.9.10">
    <property type="entry name" value="D-Amino Acid Oxidase, subunit A, domain 2"/>
    <property type="match status" value="1"/>
</dbReference>
<dbReference type="Proteomes" id="UP001600941">
    <property type="component" value="Unassembled WGS sequence"/>
</dbReference>
<evidence type="ECO:0000256" key="3">
    <source>
        <dbReference type="ARBA" id="ARBA00022723"/>
    </source>
</evidence>
<dbReference type="InterPro" id="IPR017941">
    <property type="entry name" value="Rieske_2Fe-2S"/>
</dbReference>
<name>A0ABQ0BZ09_9FIRM</name>
<dbReference type="Gene3D" id="3.50.50.60">
    <property type="entry name" value="FAD/NAD(P)-binding domain"/>
    <property type="match status" value="1"/>
</dbReference>
<dbReference type="Pfam" id="PF00355">
    <property type="entry name" value="Rieske"/>
    <property type="match status" value="1"/>
</dbReference>
<evidence type="ECO:0000256" key="4">
    <source>
        <dbReference type="ARBA" id="ARBA00023004"/>
    </source>
</evidence>
<dbReference type="SUPFAM" id="SSF51905">
    <property type="entry name" value="FAD/NAD(P)-binding domain"/>
    <property type="match status" value="1"/>
</dbReference>
<proteinExistence type="predicted"/>
<dbReference type="PANTHER" id="PTHR13847">
    <property type="entry name" value="SARCOSINE DEHYDROGENASE-RELATED"/>
    <property type="match status" value="1"/>
</dbReference>
<comment type="cofactor">
    <cofactor evidence="1">
        <name>FAD</name>
        <dbReference type="ChEBI" id="CHEBI:57692"/>
    </cofactor>
</comment>
<reference evidence="7 8" key="1">
    <citation type="submission" date="2024-04" db="EMBL/GenBank/DDBJ databases">
        <title>Defined microbial consortia suppress multidrug-resistant proinflammatory Enterobacteriaceae via ecological control.</title>
        <authorList>
            <person name="Furuichi M."/>
            <person name="Kawaguchi T."/>
            <person name="Pust M."/>
            <person name="Yasuma K."/>
            <person name="Plichta D."/>
            <person name="Hasegawa N."/>
            <person name="Ohya T."/>
            <person name="Bhattarai S."/>
            <person name="Sasajima S."/>
            <person name="Aoto Y."/>
            <person name="Tuganbaev T."/>
            <person name="Yaginuma M."/>
            <person name="Ueda M."/>
            <person name="Okahashi N."/>
            <person name="Amafuji K."/>
            <person name="Kiridooshi Y."/>
            <person name="Sugita K."/>
            <person name="Strazar M."/>
            <person name="Skelly A."/>
            <person name="Suda W."/>
            <person name="Hattori M."/>
            <person name="Nakamoto N."/>
            <person name="Caballero S."/>
            <person name="Norman J."/>
            <person name="Olle B."/>
            <person name="Tanoue T."/>
            <person name="Arita M."/>
            <person name="Bucci V."/>
            <person name="Atarashi K."/>
            <person name="Xavier R."/>
            <person name="Honda K."/>
        </authorList>
    </citation>
    <scope>NUCLEOTIDE SEQUENCE [LARGE SCALE GENOMIC DNA]</scope>
    <source>
        <strain evidence="8">k34-0107-D12</strain>
    </source>
</reference>
<keyword evidence="2" id="KW-0001">2Fe-2S</keyword>
<organism evidence="7 8">
    <name type="scientific">Blautia parvula</name>
    <dbReference type="NCBI Taxonomy" id="2877527"/>
    <lineage>
        <taxon>Bacteria</taxon>
        <taxon>Bacillati</taxon>
        <taxon>Bacillota</taxon>
        <taxon>Clostridia</taxon>
        <taxon>Lachnospirales</taxon>
        <taxon>Lachnospiraceae</taxon>
        <taxon>Blautia</taxon>
    </lineage>
</organism>
<dbReference type="PRINTS" id="PR00757">
    <property type="entry name" value="AMINEOXDASEF"/>
</dbReference>
<evidence type="ECO:0000313" key="7">
    <source>
        <dbReference type="EMBL" id="GAA6501783.1"/>
    </source>
</evidence>
<keyword evidence="8" id="KW-1185">Reference proteome</keyword>
<evidence type="ECO:0000256" key="5">
    <source>
        <dbReference type="ARBA" id="ARBA00023014"/>
    </source>
</evidence>
<protein>
    <submittedName>
        <fullName evidence="7">FAD-dependent oxidoreductase</fullName>
    </submittedName>
</protein>
<evidence type="ECO:0000259" key="6">
    <source>
        <dbReference type="PROSITE" id="PS51296"/>
    </source>
</evidence>
<keyword evidence="3" id="KW-0479">Metal-binding</keyword>
<accession>A0ABQ0BZ09</accession>
<dbReference type="Gene3D" id="2.102.10.10">
    <property type="entry name" value="Rieske [2Fe-2S] iron-sulphur domain"/>
    <property type="match status" value="1"/>
</dbReference>
<keyword evidence="5" id="KW-0411">Iron-sulfur</keyword>
<dbReference type="InterPro" id="IPR001613">
    <property type="entry name" value="Flavin_amine_oxidase"/>
</dbReference>
<evidence type="ECO:0000256" key="1">
    <source>
        <dbReference type="ARBA" id="ARBA00001974"/>
    </source>
</evidence>
<feature type="domain" description="Rieske" evidence="6">
    <location>
        <begin position="403"/>
        <end position="492"/>
    </location>
</feature>
<sequence>MEVAMKSLWMDETEIQDFPMLMQDITVDVAVVGGGMAGILTAYLLKEQGVHVAVLEADRIGGGQTGKTTAKITSQHGVIYQKLLSKHGREAAEKYSLENQKAIDRYEKIVQDRQIACGFVRCPAYLYTLEAPELLKEEAECAAGLSIEASFTKETELPFQVAGAVRFENQARFHPLLFLEAAARDLAVYEHSRVLQAEGDRLVTENGSVRAKKIVFACHYPFLNMPGYYFMRMHQERSYVVGLEQVPELEGMYLGVDRDQAWSFRSAGEYLLFGGGGHRTGENRTGGKYELLRRKAAEFYPGSRVRYQWSAQDCMPMDQIPYIGRFSAETPDWYAATGFGKWGMSSSMAAAGMITESILGEEDDGKVFGIFSPQRFTPRASAGNFCKDSVHAVKDLSRRIFTPGRSDLEELPVGHGGIVEYDGEKVGAYRDEEGEIYLVSAKCPHLGCQLEWNPDEKCFECPCHGSRFDHMGHCVDGPAQTGIALAQEEDSH</sequence>
<dbReference type="PANTHER" id="PTHR13847:SF274">
    <property type="entry name" value="RIESKE 2FE-2S IRON-SULFUR PROTEIN YHFW-RELATED"/>
    <property type="match status" value="1"/>
</dbReference>
<dbReference type="Pfam" id="PF01266">
    <property type="entry name" value="DAO"/>
    <property type="match status" value="1"/>
</dbReference>
<comment type="caution">
    <text evidence="7">The sequence shown here is derived from an EMBL/GenBank/DDBJ whole genome shotgun (WGS) entry which is preliminary data.</text>
</comment>
<evidence type="ECO:0000313" key="8">
    <source>
        <dbReference type="Proteomes" id="UP001600941"/>
    </source>
</evidence>
<dbReference type="InterPro" id="IPR036922">
    <property type="entry name" value="Rieske_2Fe-2S_sf"/>
</dbReference>
<evidence type="ECO:0000256" key="2">
    <source>
        <dbReference type="ARBA" id="ARBA00022714"/>
    </source>
</evidence>
<gene>
    <name evidence="7" type="ORF">K340107D12_45990</name>
</gene>
<dbReference type="EMBL" id="BAABZQ010000001">
    <property type="protein sequence ID" value="GAA6501783.1"/>
    <property type="molecule type" value="Genomic_DNA"/>
</dbReference>